<dbReference type="SUPFAM" id="SSF53822">
    <property type="entry name" value="Periplasmic binding protein-like I"/>
    <property type="match status" value="1"/>
</dbReference>
<dbReference type="SMART" id="SM00354">
    <property type="entry name" value="HTH_LACI"/>
    <property type="match status" value="1"/>
</dbReference>
<comment type="caution">
    <text evidence="6">The sequence shown here is derived from an EMBL/GenBank/DDBJ whole genome shotgun (WGS) entry which is preliminary data.</text>
</comment>
<evidence type="ECO:0000259" key="5">
    <source>
        <dbReference type="PROSITE" id="PS50932"/>
    </source>
</evidence>
<dbReference type="EMBL" id="JAOVQM010000001">
    <property type="protein sequence ID" value="MCV2231520.1"/>
    <property type="molecule type" value="Genomic_DNA"/>
</dbReference>
<dbReference type="Proteomes" id="UP001177160">
    <property type="component" value="Unassembled WGS sequence"/>
</dbReference>
<gene>
    <name evidence="6" type="ORF">N7548_01585</name>
</gene>
<evidence type="ECO:0000313" key="7">
    <source>
        <dbReference type="Proteomes" id="UP001177160"/>
    </source>
</evidence>
<evidence type="ECO:0000256" key="1">
    <source>
        <dbReference type="ARBA" id="ARBA00022491"/>
    </source>
</evidence>
<evidence type="ECO:0000256" key="3">
    <source>
        <dbReference type="ARBA" id="ARBA00023125"/>
    </source>
</evidence>
<dbReference type="PANTHER" id="PTHR30146">
    <property type="entry name" value="LACI-RELATED TRANSCRIPTIONAL REPRESSOR"/>
    <property type="match status" value="1"/>
</dbReference>
<organism evidence="6 7">
    <name type="scientific">Paracholeplasma manati</name>
    <dbReference type="NCBI Taxonomy" id="591373"/>
    <lineage>
        <taxon>Bacteria</taxon>
        <taxon>Bacillati</taxon>
        <taxon>Mycoplasmatota</taxon>
        <taxon>Mollicutes</taxon>
        <taxon>Acholeplasmatales</taxon>
        <taxon>Acholeplasmataceae</taxon>
        <taxon>Paracholeplasma</taxon>
    </lineage>
</organism>
<evidence type="ECO:0000256" key="4">
    <source>
        <dbReference type="ARBA" id="ARBA00023163"/>
    </source>
</evidence>
<dbReference type="CDD" id="cd06267">
    <property type="entry name" value="PBP1_LacI_sugar_binding-like"/>
    <property type="match status" value="1"/>
</dbReference>
<keyword evidence="1" id="KW-0678">Repressor</keyword>
<dbReference type="Gene3D" id="3.40.50.2300">
    <property type="match status" value="2"/>
</dbReference>
<dbReference type="CDD" id="cd01392">
    <property type="entry name" value="HTH_LacI"/>
    <property type="match status" value="1"/>
</dbReference>
<keyword evidence="7" id="KW-1185">Reference proteome</keyword>
<dbReference type="SUPFAM" id="SSF47413">
    <property type="entry name" value="lambda repressor-like DNA-binding domains"/>
    <property type="match status" value="1"/>
</dbReference>
<sequence>MEKVTVYTIAKNLGVAPSTVSKILRHTGNFSDDLRLKVLAYIKDIGYVPNASARVLKSRKSWTIGVIYTEESKIGLEHPLFSNILQTFKDSVEREGYDISFIVRQIGDNHMSYLNWCKNKKVDGVLIVVGSPYNPEVIELVNSDIPCVSTDIVKEHLHTIISDNRQGIELSINHALELGKKRIGMITGPLTATHLLYRFNVYKEVLKEKNIPFDEKIVISSKGFGFNSGYEAATILLDRNEEKPDLLLVGSDILAFGAIQAIVAKGLRVPEDIAVIGYDDIIFASMARPSLTTIRQNTKEIGKVAAEVLLDMIENNKPNHTAITRIPVELIKRQTT</sequence>
<dbReference type="RefSeq" id="WP_263607642.1">
    <property type="nucleotide sequence ID" value="NZ_JAOVQM010000001.1"/>
</dbReference>
<feature type="domain" description="HTH lacI-type" evidence="5">
    <location>
        <begin position="4"/>
        <end position="58"/>
    </location>
</feature>
<accession>A0ABT2Y460</accession>
<protein>
    <submittedName>
        <fullName evidence="6">LacI family transcriptional regulator</fullName>
    </submittedName>
</protein>
<dbReference type="InterPro" id="IPR028082">
    <property type="entry name" value="Peripla_BP_I"/>
</dbReference>
<evidence type="ECO:0000313" key="6">
    <source>
        <dbReference type="EMBL" id="MCV2231520.1"/>
    </source>
</evidence>
<name>A0ABT2Y460_9MOLU</name>
<dbReference type="InterPro" id="IPR000843">
    <property type="entry name" value="HTH_LacI"/>
</dbReference>
<dbReference type="Pfam" id="PF00356">
    <property type="entry name" value="LacI"/>
    <property type="match status" value="1"/>
</dbReference>
<reference evidence="6" key="1">
    <citation type="submission" date="2022-09" db="EMBL/GenBank/DDBJ databases">
        <title>Novel Mycoplasma species identified in domestic and wild animals.</title>
        <authorList>
            <person name="Volokhov D.V."/>
            <person name="Furtak V.A."/>
            <person name="Zagorodnyaya T.A."/>
        </authorList>
    </citation>
    <scope>NUCLEOTIDE SEQUENCE</scope>
    <source>
        <strain evidence="6">Oakley</strain>
    </source>
</reference>
<dbReference type="InterPro" id="IPR046335">
    <property type="entry name" value="LacI/GalR-like_sensor"/>
</dbReference>
<keyword evidence="3" id="KW-0238">DNA-binding</keyword>
<dbReference type="InterPro" id="IPR010982">
    <property type="entry name" value="Lambda_DNA-bd_dom_sf"/>
</dbReference>
<evidence type="ECO:0000256" key="2">
    <source>
        <dbReference type="ARBA" id="ARBA00023015"/>
    </source>
</evidence>
<dbReference type="PROSITE" id="PS50932">
    <property type="entry name" value="HTH_LACI_2"/>
    <property type="match status" value="1"/>
</dbReference>
<dbReference type="PANTHER" id="PTHR30146:SF148">
    <property type="entry name" value="HTH-TYPE TRANSCRIPTIONAL REPRESSOR PURR-RELATED"/>
    <property type="match status" value="1"/>
</dbReference>
<dbReference type="Pfam" id="PF13377">
    <property type="entry name" value="Peripla_BP_3"/>
    <property type="match status" value="1"/>
</dbReference>
<proteinExistence type="predicted"/>
<keyword evidence="2" id="KW-0805">Transcription regulation</keyword>
<dbReference type="Gene3D" id="1.10.260.40">
    <property type="entry name" value="lambda repressor-like DNA-binding domains"/>
    <property type="match status" value="1"/>
</dbReference>
<keyword evidence="4" id="KW-0804">Transcription</keyword>